<reference evidence="5" key="1">
    <citation type="journal article" date="2023" name="Mol. Phylogenet. Evol.">
        <title>Genome-scale phylogeny and comparative genomics of the fungal order Sordariales.</title>
        <authorList>
            <person name="Hensen N."/>
            <person name="Bonometti L."/>
            <person name="Westerberg I."/>
            <person name="Brannstrom I.O."/>
            <person name="Guillou S."/>
            <person name="Cros-Aarteil S."/>
            <person name="Calhoun S."/>
            <person name="Haridas S."/>
            <person name="Kuo A."/>
            <person name="Mondo S."/>
            <person name="Pangilinan J."/>
            <person name="Riley R."/>
            <person name="LaButti K."/>
            <person name="Andreopoulos B."/>
            <person name="Lipzen A."/>
            <person name="Chen C."/>
            <person name="Yan M."/>
            <person name="Daum C."/>
            <person name="Ng V."/>
            <person name="Clum A."/>
            <person name="Steindorff A."/>
            <person name="Ohm R.A."/>
            <person name="Martin F."/>
            <person name="Silar P."/>
            <person name="Natvig D.O."/>
            <person name="Lalanne C."/>
            <person name="Gautier V."/>
            <person name="Ament-Velasquez S.L."/>
            <person name="Kruys A."/>
            <person name="Hutchinson M.I."/>
            <person name="Powell A.J."/>
            <person name="Barry K."/>
            <person name="Miller A.N."/>
            <person name="Grigoriev I.V."/>
            <person name="Debuchy R."/>
            <person name="Gladieux P."/>
            <person name="Hiltunen Thoren M."/>
            <person name="Johannesson H."/>
        </authorList>
    </citation>
    <scope>NUCLEOTIDE SEQUENCE</scope>
    <source>
        <strain evidence="5">CBS 118394</strain>
    </source>
</reference>
<dbReference type="GO" id="GO:0000981">
    <property type="term" value="F:DNA-binding transcription factor activity, RNA polymerase II-specific"/>
    <property type="evidence" value="ECO:0007669"/>
    <property type="project" value="InterPro"/>
</dbReference>
<dbReference type="SMART" id="SM00066">
    <property type="entry name" value="GAL4"/>
    <property type="match status" value="1"/>
</dbReference>
<dbReference type="EMBL" id="JAUEDM010000004">
    <property type="protein sequence ID" value="KAK3318050.1"/>
    <property type="molecule type" value="Genomic_DNA"/>
</dbReference>
<dbReference type="Gene3D" id="4.10.240.10">
    <property type="entry name" value="Zn(2)-C6 fungal-type DNA-binding domain"/>
    <property type="match status" value="1"/>
</dbReference>
<proteinExistence type="predicted"/>
<keyword evidence="3" id="KW-1133">Transmembrane helix</keyword>
<evidence type="ECO:0000256" key="3">
    <source>
        <dbReference type="SAM" id="Phobius"/>
    </source>
</evidence>
<keyword evidence="6" id="KW-1185">Reference proteome</keyword>
<dbReference type="GO" id="GO:0008270">
    <property type="term" value="F:zinc ion binding"/>
    <property type="evidence" value="ECO:0007669"/>
    <property type="project" value="InterPro"/>
</dbReference>
<reference evidence="5" key="2">
    <citation type="submission" date="2023-06" db="EMBL/GenBank/DDBJ databases">
        <authorList>
            <consortium name="Lawrence Berkeley National Laboratory"/>
            <person name="Haridas S."/>
            <person name="Hensen N."/>
            <person name="Bonometti L."/>
            <person name="Westerberg I."/>
            <person name="Brannstrom I.O."/>
            <person name="Guillou S."/>
            <person name="Cros-Aarteil S."/>
            <person name="Calhoun S."/>
            <person name="Kuo A."/>
            <person name="Mondo S."/>
            <person name="Pangilinan J."/>
            <person name="Riley R."/>
            <person name="Labutti K."/>
            <person name="Andreopoulos B."/>
            <person name="Lipzen A."/>
            <person name="Chen C."/>
            <person name="Yanf M."/>
            <person name="Daum C."/>
            <person name="Ng V."/>
            <person name="Clum A."/>
            <person name="Steindorff A."/>
            <person name="Ohm R."/>
            <person name="Martin F."/>
            <person name="Silar P."/>
            <person name="Natvig D."/>
            <person name="Lalanne C."/>
            <person name="Gautier V."/>
            <person name="Ament-Velasquez S.L."/>
            <person name="Kruys A."/>
            <person name="Hutchinson M.I."/>
            <person name="Powell A.J."/>
            <person name="Barry K."/>
            <person name="Miller A.N."/>
            <person name="Grigoriev I.V."/>
            <person name="Debuchy R."/>
            <person name="Gladieux P."/>
            <person name="Thoren M.H."/>
            <person name="Johannesson H."/>
        </authorList>
    </citation>
    <scope>NUCLEOTIDE SEQUENCE</scope>
    <source>
        <strain evidence="5">CBS 118394</strain>
    </source>
</reference>
<feature type="domain" description="Zn(2)-C6 fungal-type" evidence="4">
    <location>
        <begin position="34"/>
        <end position="64"/>
    </location>
</feature>
<name>A0AAE0M3U0_9PEZI</name>
<dbReference type="Pfam" id="PF00172">
    <property type="entry name" value="Zn_clus"/>
    <property type="match status" value="1"/>
</dbReference>
<dbReference type="PANTHER" id="PTHR47657">
    <property type="entry name" value="STEROL REGULATORY ELEMENT-BINDING PROTEIN ECM22"/>
    <property type="match status" value="1"/>
</dbReference>
<dbReference type="PANTHER" id="PTHR47657:SF14">
    <property type="entry name" value="ZN(2)-C6 FUNGAL-TYPE DOMAIN-CONTAINING PROTEIN"/>
    <property type="match status" value="1"/>
</dbReference>
<dbReference type="InterPro" id="IPR036864">
    <property type="entry name" value="Zn2-C6_fun-type_DNA-bd_sf"/>
</dbReference>
<dbReference type="PROSITE" id="PS00463">
    <property type="entry name" value="ZN2_CY6_FUNGAL_1"/>
    <property type="match status" value="1"/>
</dbReference>
<sequence length="608" mass="67582">MAETPNAGPGTGGSGSGTNADHKTRRPHRKSRYGCTKCKERRVKCDELRPRCSRCNKTNQTCQYPQRQTQPSLQSSEEDYWMDPIDPLLLQLEVSRADCGGSSPESSGHSSVLARSPLSSAFSSASCVALARHGRLLDSPLRSQAAQTLAPADFELLKHYLEHSCKDLTVDDNDQYAVQVGIPNLACQSQPLMRSVLALAAVCKCCDIINQPPGCHQDRGQVLDYLALADRYHMMSLHEIQATLPEAKHYNHVLANAAMMGMYGSASHWTRVWLAKTATFADQQLSNYDFMPKHSQWISLFRAVRLAYAGILNNTPRADIMPQLGPAPLPLDPMIGSAHHGQYEYNMKVSPRAEQPRSPINHPLSPILAATVGSALARLRETAGEIAFVQVSNELELGGHDDLRTPTAPHSSPEIQACFAALTIFESIVTETFPANDAGPSAPGNGHLAFEIDIEPVGPLSEVSPWLRKYTSGITSMVPSRLPRRTIMAFIHKAPTLYLNLIEEMLSIIPTDESSADEMAWASPPPMVPEPSMAHQLAMEIFSHWMVLVLLLDNVWWIGGIGAWELRRVVSFRKRVRWRMAVWHKNDDWWPESMFEVSRQFDKHRTKG</sequence>
<protein>
    <submittedName>
        <fullName evidence="5">C6 transcription factor</fullName>
    </submittedName>
</protein>
<feature type="compositionally biased region" description="Basic residues" evidence="2">
    <location>
        <begin position="23"/>
        <end position="32"/>
    </location>
</feature>
<comment type="caution">
    <text evidence="5">The sequence shown here is derived from an EMBL/GenBank/DDBJ whole genome shotgun (WGS) entry which is preliminary data.</text>
</comment>
<dbReference type="Proteomes" id="UP001283341">
    <property type="component" value="Unassembled WGS sequence"/>
</dbReference>
<evidence type="ECO:0000313" key="5">
    <source>
        <dbReference type="EMBL" id="KAK3318050.1"/>
    </source>
</evidence>
<dbReference type="InterPro" id="IPR052400">
    <property type="entry name" value="Zn2-C6_fungal_TF"/>
</dbReference>
<gene>
    <name evidence="5" type="ORF">B0H66DRAFT_477396</name>
</gene>
<dbReference type="InterPro" id="IPR001138">
    <property type="entry name" value="Zn2Cys6_DnaBD"/>
</dbReference>
<keyword evidence="3" id="KW-0472">Membrane</keyword>
<evidence type="ECO:0000256" key="1">
    <source>
        <dbReference type="ARBA" id="ARBA00023242"/>
    </source>
</evidence>
<keyword evidence="3" id="KW-0812">Transmembrane</keyword>
<evidence type="ECO:0000259" key="4">
    <source>
        <dbReference type="PROSITE" id="PS50048"/>
    </source>
</evidence>
<feature type="transmembrane region" description="Helical" evidence="3">
    <location>
        <begin position="542"/>
        <end position="564"/>
    </location>
</feature>
<dbReference type="SUPFAM" id="SSF57701">
    <property type="entry name" value="Zn2/Cys6 DNA-binding domain"/>
    <property type="match status" value="1"/>
</dbReference>
<evidence type="ECO:0000313" key="6">
    <source>
        <dbReference type="Proteomes" id="UP001283341"/>
    </source>
</evidence>
<dbReference type="AlphaFoldDB" id="A0AAE0M3U0"/>
<feature type="region of interest" description="Disordered" evidence="2">
    <location>
        <begin position="1"/>
        <end position="33"/>
    </location>
</feature>
<dbReference type="CDD" id="cd00067">
    <property type="entry name" value="GAL4"/>
    <property type="match status" value="1"/>
</dbReference>
<dbReference type="PROSITE" id="PS50048">
    <property type="entry name" value="ZN2_CY6_FUNGAL_2"/>
    <property type="match status" value="1"/>
</dbReference>
<organism evidence="5 6">
    <name type="scientific">Apodospora peruviana</name>
    <dbReference type="NCBI Taxonomy" id="516989"/>
    <lineage>
        <taxon>Eukaryota</taxon>
        <taxon>Fungi</taxon>
        <taxon>Dikarya</taxon>
        <taxon>Ascomycota</taxon>
        <taxon>Pezizomycotina</taxon>
        <taxon>Sordariomycetes</taxon>
        <taxon>Sordariomycetidae</taxon>
        <taxon>Sordariales</taxon>
        <taxon>Lasiosphaeriaceae</taxon>
        <taxon>Apodospora</taxon>
    </lineage>
</organism>
<keyword evidence="1" id="KW-0539">Nucleus</keyword>
<accession>A0AAE0M3U0</accession>
<evidence type="ECO:0000256" key="2">
    <source>
        <dbReference type="SAM" id="MobiDB-lite"/>
    </source>
</evidence>